<dbReference type="PROSITE" id="PS00583">
    <property type="entry name" value="PFKB_KINASES_1"/>
    <property type="match status" value="1"/>
</dbReference>
<comment type="caution">
    <text evidence="5">The sequence shown here is derived from an EMBL/GenBank/DDBJ whole genome shotgun (WGS) entry which is preliminary data.</text>
</comment>
<dbReference type="InterPro" id="IPR050306">
    <property type="entry name" value="PfkB_Carbo_kinase"/>
</dbReference>
<dbReference type="SUPFAM" id="SSF53613">
    <property type="entry name" value="Ribokinase-like"/>
    <property type="match status" value="1"/>
</dbReference>
<dbReference type="OrthoDB" id="9795789at2"/>
<proteinExistence type="inferred from homology"/>
<dbReference type="STRING" id="1348253.LK09_09345"/>
<keyword evidence="2" id="KW-0808">Transferase</keyword>
<organism evidence="5 6">
    <name type="scientific">Microbacterium mangrovi</name>
    <dbReference type="NCBI Taxonomy" id="1348253"/>
    <lineage>
        <taxon>Bacteria</taxon>
        <taxon>Bacillati</taxon>
        <taxon>Actinomycetota</taxon>
        <taxon>Actinomycetes</taxon>
        <taxon>Micrococcales</taxon>
        <taxon>Microbacteriaceae</taxon>
        <taxon>Microbacterium</taxon>
    </lineage>
</organism>
<dbReference type="PANTHER" id="PTHR43085:SF57">
    <property type="entry name" value="CARBOHYDRATE KINASE PFKB DOMAIN-CONTAINING PROTEIN"/>
    <property type="match status" value="1"/>
</dbReference>
<dbReference type="Pfam" id="PF00294">
    <property type="entry name" value="PfkB"/>
    <property type="match status" value="1"/>
</dbReference>
<sequence>MRVVVIGDALIDELRDEGGIREFVGGAALNVAVGLTRFGVPTTLIAMVGDDEAGDHIRAYLADYGVELLASPAPNGSSRAVSTRVDGEPVYGFNRAAQERAVVFGDAERAACEDADLVVVSCFPFDAPDQVRALADAVADTPLAIDPNPRTGMMNDLEEFVRGFESVAAGAHLVKVGDDDARLLYDAPLDALRDRLVELGADVVLATYGAAGAGLDTAGVAITAPISKLPGRIVDTMGAGDAVLSSIAASVVQDSPEGEDEWAAALHRAMDVAAATCRFEGALLRLPSALADADAAHYGS</sequence>
<keyword evidence="6" id="KW-1185">Reference proteome</keyword>
<dbReference type="RefSeq" id="WP_039398590.1">
    <property type="nucleotide sequence ID" value="NZ_JTDK01000007.1"/>
</dbReference>
<feature type="domain" description="Carbohydrate kinase PfkB" evidence="4">
    <location>
        <begin position="5"/>
        <end position="284"/>
    </location>
</feature>
<dbReference type="AlphaFoldDB" id="A0A0B2A4N8"/>
<dbReference type="InterPro" id="IPR002173">
    <property type="entry name" value="Carboh/pur_kinase_PfkB_CS"/>
</dbReference>
<reference evidence="5 6" key="1">
    <citation type="submission" date="2014-11" db="EMBL/GenBank/DDBJ databases">
        <title>Genome sequence of Microbacterium mangrovi MUSC 115(T).</title>
        <authorList>
            <person name="Lee L.-H."/>
        </authorList>
    </citation>
    <scope>NUCLEOTIDE SEQUENCE [LARGE SCALE GENOMIC DNA]</scope>
    <source>
        <strain evidence="5 6">MUSC 115</strain>
    </source>
</reference>
<dbReference type="Gene3D" id="3.40.1190.20">
    <property type="match status" value="1"/>
</dbReference>
<evidence type="ECO:0000313" key="5">
    <source>
        <dbReference type="EMBL" id="KHK98025.1"/>
    </source>
</evidence>
<evidence type="ECO:0000256" key="1">
    <source>
        <dbReference type="ARBA" id="ARBA00010688"/>
    </source>
</evidence>
<name>A0A0B2A4N8_9MICO</name>
<dbReference type="InterPro" id="IPR011611">
    <property type="entry name" value="PfkB_dom"/>
</dbReference>
<dbReference type="EMBL" id="JTDK01000007">
    <property type="protein sequence ID" value="KHK98025.1"/>
    <property type="molecule type" value="Genomic_DNA"/>
</dbReference>
<dbReference type="Proteomes" id="UP000031030">
    <property type="component" value="Unassembled WGS sequence"/>
</dbReference>
<dbReference type="GO" id="GO:0016301">
    <property type="term" value="F:kinase activity"/>
    <property type="evidence" value="ECO:0007669"/>
    <property type="project" value="UniProtKB-KW"/>
</dbReference>
<evidence type="ECO:0000313" key="6">
    <source>
        <dbReference type="Proteomes" id="UP000031030"/>
    </source>
</evidence>
<evidence type="ECO:0000259" key="4">
    <source>
        <dbReference type="Pfam" id="PF00294"/>
    </source>
</evidence>
<evidence type="ECO:0000256" key="3">
    <source>
        <dbReference type="ARBA" id="ARBA00022777"/>
    </source>
</evidence>
<accession>A0A0B2A4N8</accession>
<evidence type="ECO:0000256" key="2">
    <source>
        <dbReference type="ARBA" id="ARBA00022679"/>
    </source>
</evidence>
<protein>
    <recommendedName>
        <fullName evidence="4">Carbohydrate kinase PfkB domain-containing protein</fullName>
    </recommendedName>
</protein>
<comment type="similarity">
    <text evidence="1">Belongs to the carbohydrate kinase PfkB family.</text>
</comment>
<dbReference type="PANTHER" id="PTHR43085">
    <property type="entry name" value="HEXOKINASE FAMILY MEMBER"/>
    <property type="match status" value="1"/>
</dbReference>
<dbReference type="InterPro" id="IPR029056">
    <property type="entry name" value="Ribokinase-like"/>
</dbReference>
<gene>
    <name evidence="5" type="ORF">LK09_09345</name>
</gene>
<keyword evidence="3" id="KW-0418">Kinase</keyword>